<evidence type="ECO:0000256" key="2">
    <source>
        <dbReference type="ARBA" id="ARBA00022801"/>
    </source>
</evidence>
<dbReference type="InterPro" id="IPR029069">
    <property type="entry name" value="HotDog_dom_sf"/>
</dbReference>
<evidence type="ECO:0000259" key="4">
    <source>
        <dbReference type="Pfam" id="PF03061"/>
    </source>
</evidence>
<evidence type="ECO:0000313" key="5">
    <source>
        <dbReference type="EMBL" id="MBB3666979.1"/>
    </source>
</evidence>
<dbReference type="RefSeq" id="WP_183357358.1">
    <property type="nucleotide sequence ID" value="NZ_BAABKR010000001.1"/>
</dbReference>
<dbReference type="Pfam" id="PF03061">
    <property type="entry name" value="4HBT"/>
    <property type="match status" value="1"/>
</dbReference>
<dbReference type="GO" id="GO:0005829">
    <property type="term" value="C:cytosol"/>
    <property type="evidence" value="ECO:0007669"/>
    <property type="project" value="TreeGrafter"/>
</dbReference>
<dbReference type="EMBL" id="JACIBT010000001">
    <property type="protein sequence ID" value="MBB3666979.1"/>
    <property type="molecule type" value="Genomic_DNA"/>
</dbReference>
<keyword evidence="6" id="KW-1185">Reference proteome</keyword>
<feature type="domain" description="Thioesterase" evidence="4">
    <location>
        <begin position="60"/>
        <end position="135"/>
    </location>
</feature>
<feature type="region of interest" description="Disordered" evidence="3">
    <location>
        <begin position="1"/>
        <end position="23"/>
    </location>
</feature>
<dbReference type="NCBIfam" id="TIGR00369">
    <property type="entry name" value="unchar_dom_1"/>
    <property type="match status" value="1"/>
</dbReference>
<dbReference type="PANTHER" id="PTHR43240:SF5">
    <property type="entry name" value="1,4-DIHYDROXY-2-NAPHTHOYL-COA THIOESTERASE 1"/>
    <property type="match status" value="1"/>
</dbReference>
<evidence type="ECO:0000256" key="3">
    <source>
        <dbReference type="SAM" id="MobiDB-lite"/>
    </source>
</evidence>
<evidence type="ECO:0000256" key="1">
    <source>
        <dbReference type="ARBA" id="ARBA00008324"/>
    </source>
</evidence>
<protein>
    <submittedName>
        <fullName evidence="5">Uncharacterized protein (TIGR00369 family)</fullName>
    </submittedName>
</protein>
<sequence length="155" mass="16213">MPDSATPQSTTTQSATNGSDASSESVSTFVAASGFVIDEVSETRLSGHVELGEEHFTPWGVVHGGVYTTIVETAGSVAASHAVQARNQFAMGVHNATDFLRASTGGQASVTAEALQQGRTQQLWLVVITDDETAKVLARGQLRLQNVGLPESAQQ</sequence>
<organism evidence="5 6">
    <name type="scientific">Garicola koreensis</name>
    <dbReference type="NCBI Taxonomy" id="1262554"/>
    <lineage>
        <taxon>Bacteria</taxon>
        <taxon>Bacillati</taxon>
        <taxon>Actinomycetota</taxon>
        <taxon>Actinomycetes</taxon>
        <taxon>Micrococcales</taxon>
        <taxon>Micrococcaceae</taxon>
        <taxon>Garicola</taxon>
    </lineage>
</organism>
<evidence type="ECO:0000313" key="6">
    <source>
        <dbReference type="Proteomes" id="UP000547528"/>
    </source>
</evidence>
<dbReference type="InterPro" id="IPR003736">
    <property type="entry name" value="PAAI_dom"/>
</dbReference>
<reference evidence="5 6" key="1">
    <citation type="submission" date="2020-08" db="EMBL/GenBank/DDBJ databases">
        <title>Sequencing the genomes of 1000 actinobacteria strains.</title>
        <authorList>
            <person name="Klenk H.-P."/>
        </authorList>
    </citation>
    <scope>NUCLEOTIDE SEQUENCE [LARGE SCALE GENOMIC DNA]</scope>
    <source>
        <strain evidence="5 6">DSM 28238</strain>
    </source>
</reference>
<dbReference type="PANTHER" id="PTHR43240">
    <property type="entry name" value="1,4-DIHYDROXY-2-NAPHTHOYL-COA THIOESTERASE 1"/>
    <property type="match status" value="1"/>
</dbReference>
<comment type="caution">
    <text evidence="5">The sequence shown here is derived from an EMBL/GenBank/DDBJ whole genome shotgun (WGS) entry which is preliminary data.</text>
</comment>
<dbReference type="SUPFAM" id="SSF54637">
    <property type="entry name" value="Thioesterase/thiol ester dehydrase-isomerase"/>
    <property type="match status" value="1"/>
</dbReference>
<dbReference type="Proteomes" id="UP000547528">
    <property type="component" value="Unassembled WGS sequence"/>
</dbReference>
<keyword evidence="2" id="KW-0378">Hydrolase</keyword>
<feature type="compositionally biased region" description="Low complexity" evidence="3">
    <location>
        <begin position="1"/>
        <end position="16"/>
    </location>
</feature>
<proteinExistence type="inferred from homology"/>
<dbReference type="CDD" id="cd03443">
    <property type="entry name" value="PaaI_thioesterase"/>
    <property type="match status" value="1"/>
</dbReference>
<dbReference type="Gene3D" id="3.10.129.10">
    <property type="entry name" value="Hotdog Thioesterase"/>
    <property type="match status" value="1"/>
</dbReference>
<name>A0A7W5TUY7_9MICC</name>
<dbReference type="AlphaFoldDB" id="A0A7W5TUY7"/>
<gene>
    <name evidence="5" type="ORF">FHX47_000572</name>
</gene>
<dbReference type="GO" id="GO:0061522">
    <property type="term" value="F:1,4-dihydroxy-2-naphthoyl-CoA thioesterase activity"/>
    <property type="evidence" value="ECO:0007669"/>
    <property type="project" value="TreeGrafter"/>
</dbReference>
<dbReference type="InterPro" id="IPR006683">
    <property type="entry name" value="Thioestr_dom"/>
</dbReference>
<accession>A0A7W5TUY7</accession>
<comment type="similarity">
    <text evidence="1">Belongs to the thioesterase PaaI family.</text>
</comment>